<comment type="subcellular location">
    <subcellularLocation>
        <location evidence="2">Membrane</location>
    </subcellularLocation>
</comment>
<dbReference type="InterPro" id="IPR036890">
    <property type="entry name" value="HATPase_C_sf"/>
</dbReference>
<dbReference type="PROSITE" id="PS50109">
    <property type="entry name" value="HIS_KIN"/>
    <property type="match status" value="1"/>
</dbReference>
<dbReference type="InterPro" id="IPR000700">
    <property type="entry name" value="PAS-assoc_C"/>
</dbReference>
<dbReference type="InterPro" id="IPR011006">
    <property type="entry name" value="CheY-like_superfamily"/>
</dbReference>
<feature type="domain" description="Histidine kinase" evidence="16">
    <location>
        <begin position="1031"/>
        <end position="1256"/>
    </location>
</feature>
<feature type="coiled-coil region" evidence="15">
    <location>
        <begin position="48"/>
        <end position="82"/>
    </location>
</feature>
<feature type="domain" description="PAC" evidence="19">
    <location>
        <begin position="158"/>
        <end position="214"/>
    </location>
</feature>
<dbReference type="Pfam" id="PF01590">
    <property type="entry name" value="GAF"/>
    <property type="match status" value="3"/>
</dbReference>
<evidence type="ECO:0000256" key="15">
    <source>
        <dbReference type="SAM" id="Coils"/>
    </source>
</evidence>
<dbReference type="PROSITE" id="PS50110">
    <property type="entry name" value="RESPONSE_REGULATORY"/>
    <property type="match status" value="1"/>
</dbReference>
<dbReference type="Gene3D" id="3.30.450.20">
    <property type="entry name" value="PAS domain"/>
    <property type="match status" value="3"/>
</dbReference>
<comment type="similarity">
    <text evidence="3">In the N-terminal section; belongs to the phytochrome family.</text>
</comment>
<dbReference type="EMBL" id="CAACVJ010000545">
    <property type="protein sequence ID" value="VEP17331.1"/>
    <property type="molecule type" value="Genomic_DNA"/>
</dbReference>
<evidence type="ECO:0000313" key="20">
    <source>
        <dbReference type="EMBL" id="VEP17331.1"/>
    </source>
</evidence>
<dbReference type="SMART" id="SM00065">
    <property type="entry name" value="GAF"/>
    <property type="match status" value="3"/>
</dbReference>
<dbReference type="OrthoDB" id="446897at2"/>
<dbReference type="Proteomes" id="UP000320055">
    <property type="component" value="Unassembled WGS sequence"/>
</dbReference>
<dbReference type="Pfam" id="PF08448">
    <property type="entry name" value="PAS_4"/>
    <property type="match status" value="1"/>
</dbReference>
<dbReference type="InterPro" id="IPR035965">
    <property type="entry name" value="PAS-like_dom_sf"/>
</dbReference>
<dbReference type="Pfam" id="PF00512">
    <property type="entry name" value="HisKA"/>
    <property type="match status" value="1"/>
</dbReference>
<keyword evidence="5 14" id="KW-0597">Phosphoprotein</keyword>
<evidence type="ECO:0000259" key="18">
    <source>
        <dbReference type="PROSITE" id="PS50112"/>
    </source>
</evidence>
<dbReference type="Pfam" id="PF13426">
    <property type="entry name" value="PAS_9"/>
    <property type="match status" value="1"/>
</dbReference>
<dbReference type="InterPro" id="IPR003594">
    <property type="entry name" value="HATPase_dom"/>
</dbReference>
<dbReference type="SUPFAM" id="SSF47384">
    <property type="entry name" value="Homodimeric domain of signal transducing histidine kinase"/>
    <property type="match status" value="1"/>
</dbReference>
<gene>
    <name evidence="20" type="ORF">H1P_590023</name>
</gene>
<evidence type="ECO:0000256" key="10">
    <source>
        <dbReference type="ARBA" id="ARBA00023012"/>
    </source>
</evidence>
<feature type="domain" description="PAC" evidence="19">
    <location>
        <begin position="290"/>
        <end position="341"/>
    </location>
</feature>
<evidence type="ECO:0000313" key="21">
    <source>
        <dbReference type="Proteomes" id="UP000320055"/>
    </source>
</evidence>
<dbReference type="InterPro" id="IPR001789">
    <property type="entry name" value="Sig_transdc_resp-reg_receiver"/>
</dbReference>
<evidence type="ECO:0000256" key="9">
    <source>
        <dbReference type="ARBA" id="ARBA00022840"/>
    </source>
</evidence>
<dbReference type="InterPro" id="IPR003018">
    <property type="entry name" value="GAF"/>
</dbReference>
<keyword evidence="10" id="KW-0902">Two-component regulatory system</keyword>
<dbReference type="Pfam" id="PF08447">
    <property type="entry name" value="PAS_3"/>
    <property type="match status" value="1"/>
</dbReference>
<reference evidence="20 21" key="1">
    <citation type="submission" date="2019-01" db="EMBL/GenBank/DDBJ databases">
        <authorList>
            <person name="Brito A."/>
        </authorList>
    </citation>
    <scope>NUCLEOTIDE SEQUENCE [LARGE SCALE GENOMIC DNA]</scope>
    <source>
        <strain evidence="20">1</strain>
    </source>
</reference>
<dbReference type="SUPFAM" id="SSF55785">
    <property type="entry name" value="PYP-like sensor domain (PAS domain)"/>
    <property type="match status" value="3"/>
</dbReference>
<evidence type="ECO:0000256" key="13">
    <source>
        <dbReference type="ARBA" id="ARBA00074306"/>
    </source>
</evidence>
<organism evidence="20 21">
    <name type="scientific">Hyella patelloides LEGE 07179</name>
    <dbReference type="NCBI Taxonomy" id="945734"/>
    <lineage>
        <taxon>Bacteria</taxon>
        <taxon>Bacillati</taxon>
        <taxon>Cyanobacteriota</taxon>
        <taxon>Cyanophyceae</taxon>
        <taxon>Pleurocapsales</taxon>
        <taxon>Hyellaceae</taxon>
        <taxon>Hyella</taxon>
    </lineage>
</organism>
<dbReference type="Gene3D" id="3.30.450.40">
    <property type="match status" value="3"/>
</dbReference>
<dbReference type="CDD" id="cd16922">
    <property type="entry name" value="HATPase_EvgS-ArcB-TorS-like"/>
    <property type="match status" value="1"/>
</dbReference>
<proteinExistence type="inferred from homology"/>
<dbReference type="PANTHER" id="PTHR43047:SF64">
    <property type="entry name" value="HISTIDINE KINASE CONTAINING CHEY-HOMOLOGOUS RECEIVER DOMAIN AND PAS DOMAIN-RELATED"/>
    <property type="match status" value="1"/>
</dbReference>
<dbReference type="GO" id="GO:0005524">
    <property type="term" value="F:ATP binding"/>
    <property type="evidence" value="ECO:0007669"/>
    <property type="project" value="UniProtKB-KW"/>
</dbReference>
<evidence type="ECO:0000256" key="3">
    <source>
        <dbReference type="ARBA" id="ARBA00006402"/>
    </source>
</evidence>
<feature type="domain" description="Response regulatory" evidence="17">
    <location>
        <begin position="1281"/>
        <end position="1400"/>
    </location>
</feature>
<evidence type="ECO:0000256" key="12">
    <source>
        <dbReference type="ARBA" id="ARBA00023306"/>
    </source>
</evidence>
<keyword evidence="12" id="KW-0131">Cell cycle</keyword>
<evidence type="ECO:0000256" key="5">
    <source>
        <dbReference type="ARBA" id="ARBA00022553"/>
    </source>
</evidence>
<dbReference type="PROSITE" id="PS50113">
    <property type="entry name" value="PAC"/>
    <property type="match status" value="2"/>
</dbReference>
<dbReference type="SMART" id="SM00388">
    <property type="entry name" value="HisKA"/>
    <property type="match status" value="1"/>
</dbReference>
<evidence type="ECO:0000256" key="4">
    <source>
        <dbReference type="ARBA" id="ARBA00012438"/>
    </source>
</evidence>
<evidence type="ECO:0000256" key="2">
    <source>
        <dbReference type="ARBA" id="ARBA00004370"/>
    </source>
</evidence>
<dbReference type="SUPFAM" id="SSF52172">
    <property type="entry name" value="CheY-like"/>
    <property type="match status" value="1"/>
</dbReference>
<dbReference type="InterPro" id="IPR013656">
    <property type="entry name" value="PAS_4"/>
</dbReference>
<dbReference type="NCBIfam" id="TIGR00229">
    <property type="entry name" value="sensory_box"/>
    <property type="match status" value="3"/>
</dbReference>
<dbReference type="Gene3D" id="1.10.287.130">
    <property type="match status" value="1"/>
</dbReference>
<keyword evidence="21" id="KW-1185">Reference proteome</keyword>
<dbReference type="CDD" id="cd17546">
    <property type="entry name" value="REC_hyHK_CKI1_RcsC-like"/>
    <property type="match status" value="1"/>
</dbReference>
<dbReference type="InterPro" id="IPR001610">
    <property type="entry name" value="PAC"/>
</dbReference>
<feature type="modified residue" description="4-aspartylphosphate" evidence="14">
    <location>
        <position position="1330"/>
    </location>
</feature>
<dbReference type="PROSITE" id="PS50112">
    <property type="entry name" value="PAS"/>
    <property type="match status" value="1"/>
</dbReference>
<dbReference type="SMART" id="SM00448">
    <property type="entry name" value="REC"/>
    <property type="match status" value="1"/>
</dbReference>
<dbReference type="SUPFAM" id="SSF55874">
    <property type="entry name" value="ATPase domain of HSP90 chaperone/DNA topoisomerase II/histidine kinase"/>
    <property type="match status" value="1"/>
</dbReference>
<dbReference type="InterPro" id="IPR013655">
    <property type="entry name" value="PAS_fold_3"/>
</dbReference>
<evidence type="ECO:0000256" key="8">
    <source>
        <dbReference type="ARBA" id="ARBA00022777"/>
    </source>
</evidence>
<evidence type="ECO:0000256" key="1">
    <source>
        <dbReference type="ARBA" id="ARBA00000085"/>
    </source>
</evidence>
<dbReference type="CDD" id="cd00130">
    <property type="entry name" value="PAS"/>
    <property type="match status" value="2"/>
</dbReference>
<evidence type="ECO:0000256" key="7">
    <source>
        <dbReference type="ARBA" id="ARBA00022741"/>
    </source>
</evidence>
<dbReference type="SMART" id="SM00387">
    <property type="entry name" value="HATPase_c"/>
    <property type="match status" value="1"/>
</dbReference>
<dbReference type="InterPro" id="IPR004358">
    <property type="entry name" value="Sig_transdc_His_kin-like_C"/>
</dbReference>
<dbReference type="RefSeq" id="WP_144867025.1">
    <property type="nucleotide sequence ID" value="NZ_LR213818.1"/>
</dbReference>
<dbReference type="SMART" id="SM00091">
    <property type="entry name" value="PAS"/>
    <property type="match status" value="3"/>
</dbReference>
<sequence>MSQKGRETLLFSLKLKTITKQQLTTNKSNLQSVMTTEAQSNSEQPQISLEAKQQIERLQKKVASLEAKLHQEQKKAQNYLKSQQKTQQILQNIIDTIPQTVFWKDHNLVFQGCDRSFARQMGLDDPQDIVSKTDYDFFETKEESEAIRQSDLKIMKNRTPQYHLIETQQNAQKEQIWLDTSKVPLKDTEGHVYGILGILEDVTERLQAEKALQVSEDRYRTIFEETAIGIGEIEPITTRFIQVNPELCEILGYPEQDLCQKKFLEITHPEDFPLSANKMRQLQERKIAKYTLEKRCLHHDGYEVWTNVTVYWINTTSGESLISVVVKDISEQQAALQQRKQTEILLHQKAKQLQKQNLVLKELTKNPAIHQGKADIAFQAITKAIADIMEVERVSIWFFKGRKTKLKCGNLYELSLDRHTKNQEIYLADYPHYFQILQTEGTISAQKASIDPRTQELANSYLKPLNIYSMMNTFVYLAGEKIGIISLEQVGTHRDWSLEDETFLRSTADLITLALEARKRASAQATLSQQLKKAILLEEIVYQIRSSLNTKTIFQTTVDLIGKTFGVDRCYLVTYEGAITSNSPIVAEYCTSNFPRILDLELPPKNNLYLGAIFAQEGAVSFSDVYRTDLLSSAVSTYRQIQLRSLLTVRTSSQGEINGCLNLHQCDRHRQWTQDEIDLLEAVAAQVGVAIAQAKLLEQETIQKIQFNRQNQQLQRQLAAIETTSDGMAILEQGKYIYLNQSHVELFGYSDPQQLLGKNWHSLYLPEQIQNIKAEAFTILEQIGSWRGELKAIHHNGSHFDTEVTLTIARDGNLICVCRDITERKQAEAVLAKQLQRELLLSQITYEIRQSLDSQSIFQIAASQIGLAFQANRCAIYSYDVDSSLHIPLVAEHLEVSFTSLWGMEISVKNNTYLEVILKADKAISSPNIYEEPVLANILSLYQKVQLKSMLAIRTSYHGKPNGFIEVHQCDRYRVWTDEEIDLLEEVAVQVGIALAQARLLEKEQKQRQALEIAKKEADLANSAKSEFLAKMSHELRTPLNVIIGFSQLMRRNKATTTKQKETLDIINRSGEHLLNLINDILDMSKIEAGKITLQKHDFDLQEMLKDIKEMFMLKAESQDITLKFEIVNLLPQYVNSDLQKIRQILINLLNNAIKFTHKGTVTLRVSLMEGKSATQQTTIKICFEVCDTGEGIAPEELNSLFEAFTQTSSGKKSQQGTGLGLAISNTFVAVLGGKITVKSELGKGSTFQFTIPMTISETTSVENTPEYQVIGLEPQFRDRRILVVDDSDDSRLLLVTLLEEVGFQVLQAANGKDAISAWQQWQPHLILMDMQMPILNGYKATKQIRKIAQESQLSNPIIIALTASAFEESRHEILELGCNDFMHKPFPESALFTAIAKHLKIDYIYQIITPNSQKNQLAKNYESLNKETINQKLSQIDKATLSSLYQASLCLDQEQTTQIITHITEQDRTIGDWLHHLLDDFNFENIIEHLEQVLETE</sequence>
<keyword evidence="6 20" id="KW-0808">Transferase</keyword>
<dbReference type="PRINTS" id="PR00344">
    <property type="entry name" value="BCTRLSENSOR"/>
</dbReference>
<dbReference type="PANTHER" id="PTHR43047">
    <property type="entry name" value="TWO-COMPONENT HISTIDINE PROTEIN KINASE"/>
    <property type="match status" value="1"/>
</dbReference>
<name>A0A563W0X5_9CYAN</name>
<feature type="coiled-coil region" evidence="15">
    <location>
        <begin position="697"/>
        <end position="724"/>
    </location>
</feature>
<dbReference type="FunFam" id="1.10.287.130:FF:000038">
    <property type="entry name" value="Sensory transduction histidine kinase"/>
    <property type="match status" value="1"/>
</dbReference>
<dbReference type="GO" id="GO:0000155">
    <property type="term" value="F:phosphorelay sensor kinase activity"/>
    <property type="evidence" value="ECO:0007669"/>
    <property type="project" value="InterPro"/>
</dbReference>
<dbReference type="InterPro" id="IPR036097">
    <property type="entry name" value="HisK_dim/P_sf"/>
</dbReference>
<evidence type="ECO:0000259" key="19">
    <source>
        <dbReference type="PROSITE" id="PS50113"/>
    </source>
</evidence>
<comment type="catalytic activity">
    <reaction evidence="1">
        <text>ATP + protein L-histidine = ADP + protein N-phospho-L-histidine.</text>
        <dbReference type="EC" id="2.7.13.3"/>
    </reaction>
</comment>
<feature type="domain" description="PAS" evidence="18">
    <location>
        <begin position="215"/>
        <end position="286"/>
    </location>
</feature>
<evidence type="ECO:0000256" key="11">
    <source>
        <dbReference type="ARBA" id="ARBA00023136"/>
    </source>
</evidence>
<dbReference type="SMART" id="SM00086">
    <property type="entry name" value="PAC"/>
    <property type="match status" value="3"/>
</dbReference>
<dbReference type="FunFam" id="3.30.565.10:FF:000010">
    <property type="entry name" value="Sensor histidine kinase RcsC"/>
    <property type="match status" value="1"/>
</dbReference>
<dbReference type="EC" id="2.7.13.3" evidence="4"/>
<dbReference type="GO" id="GO:0016020">
    <property type="term" value="C:membrane"/>
    <property type="evidence" value="ECO:0007669"/>
    <property type="project" value="UniProtKB-SubCell"/>
</dbReference>
<keyword evidence="15" id="KW-0175">Coiled coil</keyword>
<dbReference type="InterPro" id="IPR000014">
    <property type="entry name" value="PAS"/>
</dbReference>
<dbReference type="Gene3D" id="3.30.565.10">
    <property type="entry name" value="Histidine kinase-like ATPase, C-terminal domain"/>
    <property type="match status" value="1"/>
</dbReference>
<dbReference type="SUPFAM" id="SSF55781">
    <property type="entry name" value="GAF domain-like"/>
    <property type="match status" value="3"/>
</dbReference>
<keyword evidence="9" id="KW-0067">ATP-binding</keyword>
<evidence type="ECO:0000259" key="17">
    <source>
        <dbReference type="PROSITE" id="PS50110"/>
    </source>
</evidence>
<keyword evidence="8 20" id="KW-0418">Kinase</keyword>
<evidence type="ECO:0000256" key="14">
    <source>
        <dbReference type="PROSITE-ProRule" id="PRU00169"/>
    </source>
</evidence>
<evidence type="ECO:0000256" key="6">
    <source>
        <dbReference type="ARBA" id="ARBA00022679"/>
    </source>
</evidence>
<dbReference type="InterPro" id="IPR005467">
    <property type="entry name" value="His_kinase_dom"/>
</dbReference>
<protein>
    <recommendedName>
        <fullName evidence="13">Circadian input-output histidine kinase CikA</fullName>
        <ecNumber evidence="4">2.7.13.3</ecNumber>
    </recommendedName>
</protein>
<evidence type="ECO:0000259" key="16">
    <source>
        <dbReference type="PROSITE" id="PS50109"/>
    </source>
</evidence>
<keyword evidence="7" id="KW-0547">Nucleotide-binding</keyword>
<dbReference type="CDD" id="cd00082">
    <property type="entry name" value="HisKA"/>
    <property type="match status" value="1"/>
</dbReference>
<accession>A0A563W0X5</accession>
<dbReference type="Gene3D" id="3.40.50.2300">
    <property type="match status" value="1"/>
</dbReference>
<dbReference type="Pfam" id="PF00072">
    <property type="entry name" value="Response_reg"/>
    <property type="match status" value="1"/>
</dbReference>
<dbReference type="Pfam" id="PF02518">
    <property type="entry name" value="HATPase_c"/>
    <property type="match status" value="1"/>
</dbReference>
<keyword evidence="11" id="KW-0472">Membrane</keyword>
<dbReference type="InterPro" id="IPR029016">
    <property type="entry name" value="GAF-like_dom_sf"/>
</dbReference>
<dbReference type="InterPro" id="IPR003661">
    <property type="entry name" value="HisK_dim/P_dom"/>
</dbReference>